<dbReference type="InterPro" id="IPR043127">
    <property type="entry name" value="Sec-1-like_dom3a"/>
</dbReference>
<dbReference type="InterPro" id="IPR043154">
    <property type="entry name" value="Sec-1-like_dom1"/>
</dbReference>
<proteinExistence type="inferred from homology"/>
<dbReference type="Pfam" id="PF00995">
    <property type="entry name" value="Sec1"/>
    <property type="match status" value="1"/>
</dbReference>
<dbReference type="Gene3D" id="3.40.50.2060">
    <property type="match status" value="1"/>
</dbReference>
<dbReference type="Gene3D" id="3.90.830.10">
    <property type="entry name" value="Syntaxin Binding Protein 1, Chain A, domain 2"/>
    <property type="match status" value="1"/>
</dbReference>
<dbReference type="STRING" id="99883.ENSTNIP00000009571"/>
<dbReference type="Gene3D" id="1.25.40.60">
    <property type="match status" value="1"/>
</dbReference>
<dbReference type="GO" id="GO:0015031">
    <property type="term" value="P:protein transport"/>
    <property type="evidence" value="ECO:0007669"/>
    <property type="project" value="UniProtKB-KW"/>
</dbReference>
<keyword evidence="2" id="KW-0813">Transport</keyword>
<dbReference type="Proteomes" id="UP000007303">
    <property type="component" value="Unassembled WGS sequence"/>
</dbReference>
<protein>
    <submittedName>
        <fullName evidence="3">Syntaxin binding protein 3</fullName>
    </submittedName>
</protein>
<name>H3CMU0_TETNG</name>
<keyword evidence="2" id="KW-0653">Protein transport</keyword>
<dbReference type="Ensembl" id="ENSTNIT00000009746.1">
    <property type="protein sequence ID" value="ENSTNIP00000009571.1"/>
    <property type="gene ID" value="ENSTNIG00000006784.1"/>
</dbReference>
<dbReference type="PANTHER" id="PTHR11679">
    <property type="entry name" value="VESICLE PROTEIN SORTING-ASSOCIATED"/>
    <property type="match status" value="1"/>
</dbReference>
<dbReference type="PIRSF" id="PIRSF005715">
    <property type="entry name" value="VPS45_Sec1"/>
    <property type="match status" value="1"/>
</dbReference>
<dbReference type="Gene3D" id="3.40.50.1910">
    <property type="match status" value="1"/>
</dbReference>
<dbReference type="HOGENOM" id="CLU_009210_2_0_1"/>
<dbReference type="AlphaFoldDB" id="H3CMU0"/>
<dbReference type="InterPro" id="IPR001619">
    <property type="entry name" value="Sec1-like"/>
</dbReference>
<evidence type="ECO:0000313" key="4">
    <source>
        <dbReference type="Proteomes" id="UP000007303"/>
    </source>
</evidence>
<reference evidence="4" key="1">
    <citation type="journal article" date="2004" name="Nature">
        <title>Genome duplication in the teleost fish Tetraodon nigroviridis reveals the early vertebrate proto-karyotype.</title>
        <authorList>
            <person name="Jaillon O."/>
            <person name="Aury J.-M."/>
            <person name="Brunet F."/>
            <person name="Petit J.-L."/>
            <person name="Stange-Thomann N."/>
            <person name="Mauceli E."/>
            <person name="Bouneau L."/>
            <person name="Fischer C."/>
            <person name="Ozouf-Costaz C."/>
            <person name="Bernot A."/>
            <person name="Nicaud S."/>
            <person name="Jaffe D."/>
            <person name="Fisher S."/>
            <person name="Lutfalla G."/>
            <person name="Dossat C."/>
            <person name="Segurens B."/>
            <person name="Dasilva C."/>
            <person name="Salanoubat M."/>
            <person name="Levy M."/>
            <person name="Boudet N."/>
            <person name="Castellano S."/>
            <person name="Anthouard V."/>
            <person name="Jubin C."/>
            <person name="Castelli V."/>
            <person name="Katinka M."/>
            <person name="Vacherie B."/>
            <person name="Biemont C."/>
            <person name="Skalli Z."/>
            <person name="Cattolico L."/>
            <person name="Poulain J."/>
            <person name="De Berardinis V."/>
            <person name="Cruaud C."/>
            <person name="Duprat S."/>
            <person name="Brottier P."/>
            <person name="Coutanceau J.-P."/>
            <person name="Gouzy J."/>
            <person name="Parra G."/>
            <person name="Lardier G."/>
            <person name="Chapple C."/>
            <person name="McKernan K.J."/>
            <person name="McEwan P."/>
            <person name="Bosak S."/>
            <person name="Kellis M."/>
            <person name="Volff J.-N."/>
            <person name="Guigo R."/>
            <person name="Zody M.C."/>
            <person name="Mesirov J."/>
            <person name="Lindblad-Toh K."/>
            <person name="Birren B."/>
            <person name="Nusbaum C."/>
            <person name="Kahn D."/>
            <person name="Robinson-Rechavi M."/>
            <person name="Laudet V."/>
            <person name="Schachter V."/>
            <person name="Quetier F."/>
            <person name="Saurin W."/>
            <person name="Scarpelli C."/>
            <person name="Wincker P."/>
            <person name="Lander E.S."/>
            <person name="Weissenbach J."/>
            <person name="Roest Crollius H."/>
        </authorList>
    </citation>
    <scope>NUCLEOTIDE SEQUENCE [LARGE SCALE GENOMIC DNA]</scope>
</reference>
<reference evidence="3" key="3">
    <citation type="submission" date="2025-09" db="UniProtKB">
        <authorList>
            <consortium name="Ensembl"/>
        </authorList>
    </citation>
    <scope>IDENTIFICATION</scope>
</reference>
<sequence>MAASTDHGLRKIVWKRIKDTIITDCRKSEVWKIMILDPFTTKLLSSCCKMSDLMAEKITIVEDLFKSREPVPEMKAIYFMSPTAKCVDSFIADFKTNPKYKAAYVYFTDYCPDDLFNNMKLYCSKYIRVCKEININFMPLEAQVFTCDSPEAFQSIYSPRSQDKEKTRRDWQTNSLKIIRTYYEYSFHKFKKKWGGASKNTKLPPFSAISFATFCLQGKTQAQLLILERGFDPVSPLLHELTYQAMVYDLIDIQNDTYKYKSKDGSEKQAVLNEEDMLWVRLRHKHIAEVSEQIPKMVKEISASKKQPDGKITIRNLAEMMKKMPSIRKQLTEKTAHLQLAEDCMQCFSNNVEKLCKAEQDLAVGSDVEGLKVKDPMRTLLPVLLYPYSTQDKIRAVLLYIFSLGGTTDENLSKLIQHLLLGFISELAGDYFSSLQPSLFTRKPSRRDRSQEETYNLSRWTPVIKDVMEDAVENKLDTKDWPHQSECPAAWNGSGAVSARQKSKITQEERRSGSRLIVFVLGGICFSEMRSAYEVNQAVKSCEVIIGSSHILTPTSLLNDIKALSKGPMETFTIEERSNA</sequence>
<reference evidence="3" key="2">
    <citation type="submission" date="2025-08" db="UniProtKB">
        <authorList>
            <consortium name="Ensembl"/>
        </authorList>
    </citation>
    <scope>IDENTIFICATION</scope>
</reference>
<comment type="similarity">
    <text evidence="1">Belongs to the STXBP/unc-18/SEC1 family.</text>
</comment>
<dbReference type="SUPFAM" id="SSF56815">
    <property type="entry name" value="Sec1/munc18-like (SM) proteins"/>
    <property type="match status" value="1"/>
</dbReference>
<evidence type="ECO:0000313" key="3">
    <source>
        <dbReference type="Ensembl" id="ENSTNIP00000009571.1"/>
    </source>
</evidence>
<dbReference type="InterPro" id="IPR036045">
    <property type="entry name" value="Sec1-like_sf"/>
</dbReference>
<keyword evidence="4" id="KW-1185">Reference proteome</keyword>
<dbReference type="InterPro" id="IPR027482">
    <property type="entry name" value="Sec1-like_dom2"/>
</dbReference>
<evidence type="ECO:0000256" key="2">
    <source>
        <dbReference type="ARBA" id="ARBA00022927"/>
    </source>
</evidence>
<accession>H3CMU0</accession>
<evidence type="ECO:0000256" key="1">
    <source>
        <dbReference type="ARBA" id="ARBA00009884"/>
    </source>
</evidence>
<dbReference type="GO" id="GO:0016192">
    <property type="term" value="P:vesicle-mediated transport"/>
    <property type="evidence" value="ECO:0007669"/>
    <property type="project" value="InterPro"/>
</dbReference>
<dbReference type="InParanoid" id="H3CMU0"/>
<dbReference type="GeneTree" id="ENSGT00940000157607"/>
<organism evidence="3 4">
    <name type="scientific">Tetraodon nigroviridis</name>
    <name type="common">Spotted green pufferfish</name>
    <name type="synonym">Chelonodon nigroviridis</name>
    <dbReference type="NCBI Taxonomy" id="99883"/>
    <lineage>
        <taxon>Eukaryota</taxon>
        <taxon>Metazoa</taxon>
        <taxon>Chordata</taxon>
        <taxon>Craniata</taxon>
        <taxon>Vertebrata</taxon>
        <taxon>Euteleostomi</taxon>
        <taxon>Actinopterygii</taxon>
        <taxon>Neopterygii</taxon>
        <taxon>Teleostei</taxon>
        <taxon>Neoteleostei</taxon>
        <taxon>Acanthomorphata</taxon>
        <taxon>Eupercaria</taxon>
        <taxon>Tetraodontiformes</taxon>
        <taxon>Tetradontoidea</taxon>
        <taxon>Tetraodontidae</taxon>
        <taxon>Tetraodon</taxon>
    </lineage>
</organism>
<dbReference type="OMA" id="LSTCVRM"/>